<dbReference type="PANTHER" id="PTHR10934">
    <property type="entry name" value="60S RIBOSOMAL PROTEIN L18"/>
    <property type="match status" value="1"/>
</dbReference>
<feature type="domain" description="Large ribosomal subunit protein uL15/eL18" evidence="6">
    <location>
        <begin position="12"/>
        <end position="120"/>
    </location>
</feature>
<evidence type="ECO:0000256" key="1">
    <source>
        <dbReference type="ARBA" id="ARBA00006815"/>
    </source>
</evidence>
<dbReference type="EMBL" id="DUJR01000006">
    <property type="protein sequence ID" value="HII59253.1"/>
    <property type="molecule type" value="Genomic_DNA"/>
</dbReference>
<evidence type="ECO:0000259" key="6">
    <source>
        <dbReference type="Pfam" id="PF17135"/>
    </source>
</evidence>
<evidence type="ECO:0000256" key="4">
    <source>
        <dbReference type="ARBA" id="ARBA00035218"/>
    </source>
</evidence>
<dbReference type="SMR" id="A0A832W610"/>
<evidence type="ECO:0000256" key="5">
    <source>
        <dbReference type="HAMAP-Rule" id="MF_00329"/>
    </source>
</evidence>
<accession>A0A832W610</accession>
<dbReference type="InterPro" id="IPR022947">
    <property type="entry name" value="Ribosomal_eL18_arc"/>
</dbReference>
<dbReference type="RefSeq" id="WP_010869688.1">
    <property type="nucleotide sequence ID" value="NC_000909.1"/>
</dbReference>
<comment type="caution">
    <text evidence="7">The sequence shown here is derived from an EMBL/GenBank/DDBJ whole genome shotgun (WGS) entry which is preliminary data.</text>
</comment>
<dbReference type="OMA" id="SGVIIME"/>
<dbReference type="InterPro" id="IPR000039">
    <property type="entry name" value="Ribosomal_eL18"/>
</dbReference>
<dbReference type="GO" id="GO:0006412">
    <property type="term" value="P:translation"/>
    <property type="evidence" value="ECO:0007669"/>
    <property type="project" value="UniProtKB-UniRule"/>
</dbReference>
<evidence type="ECO:0000256" key="2">
    <source>
        <dbReference type="ARBA" id="ARBA00022980"/>
    </source>
</evidence>
<proteinExistence type="inferred from homology"/>
<dbReference type="Pfam" id="PF17135">
    <property type="entry name" value="Ribosomal_L18"/>
    <property type="match status" value="1"/>
</dbReference>
<dbReference type="PROSITE" id="PS00475">
    <property type="entry name" value="RIBOSOMAL_L15"/>
    <property type="match status" value="1"/>
</dbReference>
<dbReference type="InterPro" id="IPR021131">
    <property type="entry name" value="Ribosomal_uL15/eL18"/>
</dbReference>
<dbReference type="HAMAP" id="MF_00329">
    <property type="entry name" value="Ribosomal_eL18"/>
    <property type="match status" value="1"/>
</dbReference>
<dbReference type="AlphaFoldDB" id="A0A832W610"/>
<dbReference type="Proteomes" id="UP000645676">
    <property type="component" value="Unassembled WGS sequence"/>
</dbReference>
<comment type="similarity">
    <text evidence="1 5">Belongs to the eukaryotic ribosomal protein eL18 family.</text>
</comment>
<keyword evidence="2 5" id="KW-0689">Ribosomal protein</keyword>
<evidence type="ECO:0000256" key="3">
    <source>
        <dbReference type="ARBA" id="ARBA00023274"/>
    </source>
</evidence>
<dbReference type="InterPro" id="IPR021132">
    <property type="entry name" value="Ribosomal_eL18/eL18-A/B/_CS"/>
</dbReference>
<gene>
    <name evidence="5" type="primary">rpl18e</name>
    <name evidence="7" type="ORF">HA335_01525</name>
</gene>
<dbReference type="InterPro" id="IPR001196">
    <property type="entry name" value="Ribosomal_uL15_CS"/>
</dbReference>
<dbReference type="GO" id="GO:0003723">
    <property type="term" value="F:RNA binding"/>
    <property type="evidence" value="ECO:0007669"/>
    <property type="project" value="TreeGrafter"/>
</dbReference>
<reference evidence="7" key="1">
    <citation type="journal article" date="2020" name="bioRxiv">
        <title>A rank-normalized archaeal taxonomy based on genome phylogeny resolves widespread incomplete and uneven classifications.</title>
        <authorList>
            <person name="Rinke C."/>
            <person name="Chuvochina M."/>
            <person name="Mussig A.J."/>
            <person name="Chaumeil P.-A."/>
            <person name="Waite D.W."/>
            <person name="Whitman W.B."/>
            <person name="Parks D.H."/>
            <person name="Hugenholtz P."/>
        </authorList>
    </citation>
    <scope>NUCLEOTIDE SEQUENCE</scope>
    <source>
        <strain evidence="7">UBA8849</strain>
    </source>
</reference>
<evidence type="ECO:0000313" key="8">
    <source>
        <dbReference type="Proteomes" id="UP000645676"/>
    </source>
</evidence>
<dbReference type="InterPro" id="IPR036227">
    <property type="entry name" value="Ribosomal_uL15/eL18_sf"/>
</dbReference>
<dbReference type="SUPFAM" id="SSF52080">
    <property type="entry name" value="Ribosomal proteins L15p and L18e"/>
    <property type="match status" value="1"/>
</dbReference>
<dbReference type="PANTHER" id="PTHR10934:SF2">
    <property type="entry name" value="LARGE RIBOSOMAL SUBUNIT PROTEIN EL18"/>
    <property type="match status" value="1"/>
</dbReference>
<organism evidence="7 8">
    <name type="scientific">Methanocaldococcus jannaschii</name>
    <dbReference type="NCBI Taxonomy" id="2190"/>
    <lineage>
        <taxon>Archaea</taxon>
        <taxon>Methanobacteriati</taxon>
        <taxon>Methanobacteriota</taxon>
        <taxon>Methanomada group</taxon>
        <taxon>Methanococci</taxon>
        <taxon>Methanococcales</taxon>
        <taxon>Methanocaldococcaceae</taxon>
        <taxon>Methanocaldococcus</taxon>
    </lineage>
</organism>
<dbReference type="GO" id="GO:0003735">
    <property type="term" value="F:structural constituent of ribosome"/>
    <property type="evidence" value="ECO:0007669"/>
    <property type="project" value="InterPro"/>
</dbReference>
<dbReference type="Gene3D" id="3.100.10.10">
    <property type="match status" value="1"/>
</dbReference>
<keyword evidence="3 5" id="KW-0687">Ribonucleoprotein</keyword>
<dbReference type="FunFam" id="3.100.10.10:FF:000013">
    <property type="entry name" value="50S ribosomal protein L18e"/>
    <property type="match status" value="1"/>
</dbReference>
<evidence type="ECO:0000313" key="7">
    <source>
        <dbReference type="EMBL" id="HII59253.1"/>
    </source>
</evidence>
<dbReference type="GO" id="GO:0022625">
    <property type="term" value="C:cytosolic large ribosomal subunit"/>
    <property type="evidence" value="ECO:0007669"/>
    <property type="project" value="TreeGrafter"/>
</dbReference>
<dbReference type="PROSITE" id="PS01106">
    <property type="entry name" value="RIBOSOMAL_L18E"/>
    <property type="match status" value="1"/>
</dbReference>
<name>A0A832W610_9EURY</name>
<dbReference type="NCBIfam" id="NF003079">
    <property type="entry name" value="PRK04005.1"/>
    <property type="match status" value="1"/>
</dbReference>
<protein>
    <recommendedName>
        <fullName evidence="4 5">Large ribosomal subunit protein eL18</fullName>
    </recommendedName>
</protein>
<sequence>MAKKITATNPRLVKLIEILKQESYKNQAKIWKDIARRLAKPRRRRAEVNLSKINRYTKEGDVVLVPGKVLGAGKLEHKVVVAAFAFSETAKKLIKEAGGEAITIEELIKRNPKGSNVKIMA</sequence>